<dbReference type="Gene3D" id="2.40.160.20">
    <property type="match status" value="1"/>
</dbReference>
<sequence>MKKLAPLALLILAPAAYASPYMGMEFGAGSSDVSGLDSSEFKSDLEDLGTVKLYGGKYISDSVRAYGYYQTGASSKSTIKAADEELSLENTDYQFGMGLDYIHEFTDNLYGIAGGTLGYQRSKLEIKDKDAQGTDTYNLRDSGLASDINLGLGYRFDSGIALEGGHKYGLTKQKYAEDISFKNPSVFYLDVNYKF</sequence>
<name>A0AA47LPW2_9GAMM</name>
<evidence type="ECO:0000256" key="1">
    <source>
        <dbReference type="SAM" id="SignalP"/>
    </source>
</evidence>
<dbReference type="InterPro" id="IPR011250">
    <property type="entry name" value="OMP/PagP_B-barrel"/>
</dbReference>
<gene>
    <name evidence="2" type="ORF">N8M53_07925</name>
</gene>
<accession>A0AA47LPW2</accession>
<organism evidence="2 3">
    <name type="scientific">Salinivibrio kushneri</name>
    <dbReference type="NCBI Taxonomy" id="1908198"/>
    <lineage>
        <taxon>Bacteria</taxon>
        <taxon>Pseudomonadati</taxon>
        <taxon>Pseudomonadota</taxon>
        <taxon>Gammaproteobacteria</taxon>
        <taxon>Vibrionales</taxon>
        <taxon>Vibrionaceae</taxon>
        <taxon>Salinivibrio</taxon>
    </lineage>
</organism>
<dbReference type="EMBL" id="CP114588">
    <property type="protein sequence ID" value="WBA07788.1"/>
    <property type="molecule type" value="Genomic_DNA"/>
</dbReference>
<dbReference type="RefSeq" id="WP_269578383.1">
    <property type="nucleotide sequence ID" value="NZ_CP114588.1"/>
</dbReference>
<proteinExistence type="predicted"/>
<protein>
    <submittedName>
        <fullName evidence="2">Outer membrane beta-barrel protein</fullName>
    </submittedName>
</protein>
<feature type="signal peptide" evidence="1">
    <location>
        <begin position="1"/>
        <end position="18"/>
    </location>
</feature>
<evidence type="ECO:0000313" key="3">
    <source>
        <dbReference type="Proteomes" id="UP001164748"/>
    </source>
</evidence>
<dbReference type="SUPFAM" id="SSF56925">
    <property type="entry name" value="OMPA-like"/>
    <property type="match status" value="1"/>
</dbReference>
<reference evidence="2" key="1">
    <citation type="submission" date="2022-09" db="EMBL/GenBank/DDBJ databases">
        <authorList>
            <person name="Li Z.-J."/>
        </authorList>
    </citation>
    <scope>NUCLEOTIDE SEQUENCE</scope>
    <source>
        <strain evidence="2">TGB11</strain>
    </source>
</reference>
<keyword evidence="1" id="KW-0732">Signal</keyword>
<dbReference type="AlphaFoldDB" id="A0AA47LPW2"/>
<feature type="chain" id="PRO_5041225351" evidence="1">
    <location>
        <begin position="19"/>
        <end position="195"/>
    </location>
</feature>
<evidence type="ECO:0000313" key="2">
    <source>
        <dbReference type="EMBL" id="WBA07788.1"/>
    </source>
</evidence>
<dbReference type="Proteomes" id="UP001164748">
    <property type="component" value="Chromosome"/>
</dbReference>